<dbReference type="AlphaFoldDB" id="A0A7W7ZEK1"/>
<dbReference type="Proteomes" id="UP000540989">
    <property type="component" value="Unassembled WGS sequence"/>
</dbReference>
<dbReference type="Gene3D" id="1.25.10.10">
    <property type="entry name" value="Leucine-rich Repeat Variant"/>
    <property type="match status" value="1"/>
</dbReference>
<reference evidence="1 2" key="1">
    <citation type="submission" date="2020-08" db="EMBL/GenBank/DDBJ databases">
        <title>Genomic Encyclopedia of Type Strains, Phase IV (KMG-V): Genome sequencing to study the core and pangenomes of soil and plant-associated prokaryotes.</title>
        <authorList>
            <person name="Whitman W."/>
        </authorList>
    </citation>
    <scope>NUCLEOTIDE SEQUENCE [LARGE SCALE GENOMIC DNA]</scope>
    <source>
        <strain evidence="1 2">M8UP14</strain>
    </source>
</reference>
<dbReference type="Gene3D" id="1.10.10.1320">
    <property type="entry name" value="Anti-sigma factor, zinc-finger domain"/>
    <property type="match status" value="1"/>
</dbReference>
<dbReference type="EMBL" id="JACHIP010000004">
    <property type="protein sequence ID" value="MBB5058433.1"/>
    <property type="molecule type" value="Genomic_DNA"/>
</dbReference>
<dbReference type="InterPro" id="IPR016024">
    <property type="entry name" value="ARM-type_fold"/>
</dbReference>
<dbReference type="SUPFAM" id="SSF48371">
    <property type="entry name" value="ARM repeat"/>
    <property type="match status" value="1"/>
</dbReference>
<dbReference type="InterPro" id="IPR011989">
    <property type="entry name" value="ARM-like"/>
</dbReference>
<gene>
    <name evidence="1" type="ORF">HDF16_003147</name>
</gene>
<name>A0A7W7ZEK1_9BACT</name>
<keyword evidence="2" id="KW-1185">Reference proteome</keyword>
<evidence type="ECO:0000313" key="1">
    <source>
        <dbReference type="EMBL" id="MBB5058433.1"/>
    </source>
</evidence>
<comment type="caution">
    <text evidence="1">The sequence shown here is derived from an EMBL/GenBank/DDBJ whole genome shotgun (WGS) entry which is preliminary data.</text>
</comment>
<protein>
    <recommendedName>
        <fullName evidence="3">Zinc-finger domain-containing protein</fullName>
    </recommendedName>
</protein>
<sequence>MKCEIAQQNMVFAGYGELHDEQIDGLEEHLAGCEACRQEFESLKLMQEQLALYPMLEPSPNLLAQSRMRLDEELDQIPPHGFLTHVRSLFFGSLANIRTSPALTVLLVGAGFFGGYFTFQYQAANSPRLPGATHISNLANSSVANITGIVRTPDSEIIQVNYNKVVPETVQGSLDEPEIRKLLMMGSLDRGTGNVRESSVALLASECKAGHRCLASGRGDAADSEDIRTVLMVALRYDQNPAVRLSALEGLEPYVAKDKRVRDAILESMVHDTSMTVRQAEFKAIPPVQSDSSVRQVLRKLSVEDENPYIRTASFNALQSSGDIQ</sequence>
<evidence type="ECO:0000313" key="2">
    <source>
        <dbReference type="Proteomes" id="UP000540989"/>
    </source>
</evidence>
<evidence type="ECO:0008006" key="3">
    <source>
        <dbReference type="Google" id="ProtNLM"/>
    </source>
</evidence>
<dbReference type="Pfam" id="PF13646">
    <property type="entry name" value="HEAT_2"/>
    <property type="match status" value="1"/>
</dbReference>
<proteinExistence type="predicted"/>
<dbReference type="RefSeq" id="WP_184218072.1">
    <property type="nucleotide sequence ID" value="NZ_JACHIP010000004.1"/>
</dbReference>
<dbReference type="InterPro" id="IPR041916">
    <property type="entry name" value="Anti_sigma_zinc_sf"/>
</dbReference>
<organism evidence="1 2">
    <name type="scientific">Granulicella aggregans</name>
    <dbReference type="NCBI Taxonomy" id="474949"/>
    <lineage>
        <taxon>Bacteria</taxon>
        <taxon>Pseudomonadati</taxon>
        <taxon>Acidobacteriota</taxon>
        <taxon>Terriglobia</taxon>
        <taxon>Terriglobales</taxon>
        <taxon>Acidobacteriaceae</taxon>
        <taxon>Granulicella</taxon>
    </lineage>
</organism>
<accession>A0A7W7ZEK1</accession>